<sequence>MTEISRMSEGGYAYVPGVFQYSAGVAALSGFRIERVRFSEVVPLQEGFSRVAKHLESLGRPLAAFCACELRSPGQFSEEGFRTFNAAYGDVLRKWGIIRDEINPVARANVCPEGMGPDEPGFHAFCYTVPSEQEDHSFVIAGSGEAPEGKGNYRDHIIRRGDTSPEGVREKARWVLDEMERRMAFFGAGWQETTGVQLYTVHDVHELVPEEIVGRGAARHGLTWHFARPPVQELDYEMDCRRVFAEYVVNIR</sequence>
<protein>
    <submittedName>
        <fullName evidence="1">Uncharacterized protein</fullName>
    </submittedName>
</protein>
<accession>A0ABV8UHA6</accession>
<name>A0ABV8UHA6_9PROT</name>
<reference evidence="2" key="1">
    <citation type="journal article" date="2019" name="Int. J. Syst. Evol. Microbiol.">
        <title>The Global Catalogue of Microorganisms (GCM) 10K type strain sequencing project: providing services to taxonomists for standard genome sequencing and annotation.</title>
        <authorList>
            <consortium name="The Broad Institute Genomics Platform"/>
            <consortium name="The Broad Institute Genome Sequencing Center for Infectious Disease"/>
            <person name="Wu L."/>
            <person name="Ma J."/>
        </authorList>
    </citation>
    <scope>NUCLEOTIDE SEQUENCE [LARGE SCALE GENOMIC DNA]</scope>
    <source>
        <strain evidence="2">CECT 8472</strain>
    </source>
</reference>
<organism evidence="1 2">
    <name type="scientific">Fodinicurvata halophila</name>
    <dbReference type="NCBI Taxonomy" id="1419723"/>
    <lineage>
        <taxon>Bacteria</taxon>
        <taxon>Pseudomonadati</taxon>
        <taxon>Pseudomonadota</taxon>
        <taxon>Alphaproteobacteria</taxon>
        <taxon>Rhodospirillales</taxon>
        <taxon>Rhodovibrionaceae</taxon>
        <taxon>Fodinicurvata</taxon>
    </lineage>
</organism>
<dbReference type="RefSeq" id="WP_382420473.1">
    <property type="nucleotide sequence ID" value="NZ_JBHSCW010000001.1"/>
</dbReference>
<evidence type="ECO:0000313" key="1">
    <source>
        <dbReference type="EMBL" id="MFC4350231.1"/>
    </source>
</evidence>
<evidence type="ECO:0000313" key="2">
    <source>
        <dbReference type="Proteomes" id="UP001595799"/>
    </source>
</evidence>
<keyword evidence="2" id="KW-1185">Reference proteome</keyword>
<comment type="caution">
    <text evidence="1">The sequence shown here is derived from an EMBL/GenBank/DDBJ whole genome shotgun (WGS) entry which is preliminary data.</text>
</comment>
<dbReference type="Proteomes" id="UP001595799">
    <property type="component" value="Unassembled WGS sequence"/>
</dbReference>
<dbReference type="EMBL" id="JBHSCW010000001">
    <property type="protein sequence ID" value="MFC4350231.1"/>
    <property type="molecule type" value="Genomic_DNA"/>
</dbReference>
<proteinExistence type="predicted"/>
<gene>
    <name evidence="1" type="ORF">ACFOW6_01615</name>
</gene>